<accession>A0A0A9D388</accession>
<reference evidence="1" key="1">
    <citation type="submission" date="2014-09" db="EMBL/GenBank/DDBJ databases">
        <authorList>
            <person name="Magalhaes I.L.F."/>
            <person name="Oliveira U."/>
            <person name="Santos F.R."/>
            <person name="Vidigal T.H.D.A."/>
            <person name="Brescovit A.D."/>
            <person name="Santos A.J."/>
        </authorList>
    </citation>
    <scope>NUCLEOTIDE SEQUENCE</scope>
    <source>
        <tissue evidence="1">Shoot tissue taken approximately 20 cm above the soil surface</tissue>
    </source>
</reference>
<sequence length="45" mass="5579">MRSVFLLMNLSRDQKGLMTHLMHWSQIKIFYWNFFKNPTMFPQLT</sequence>
<protein>
    <submittedName>
        <fullName evidence="1">Uncharacterized protein</fullName>
    </submittedName>
</protein>
<organism evidence="1">
    <name type="scientific">Arundo donax</name>
    <name type="common">Giant reed</name>
    <name type="synonym">Donax arundinaceus</name>
    <dbReference type="NCBI Taxonomy" id="35708"/>
    <lineage>
        <taxon>Eukaryota</taxon>
        <taxon>Viridiplantae</taxon>
        <taxon>Streptophyta</taxon>
        <taxon>Embryophyta</taxon>
        <taxon>Tracheophyta</taxon>
        <taxon>Spermatophyta</taxon>
        <taxon>Magnoliopsida</taxon>
        <taxon>Liliopsida</taxon>
        <taxon>Poales</taxon>
        <taxon>Poaceae</taxon>
        <taxon>PACMAD clade</taxon>
        <taxon>Arundinoideae</taxon>
        <taxon>Arundineae</taxon>
        <taxon>Arundo</taxon>
    </lineage>
</organism>
<evidence type="ECO:0000313" key="1">
    <source>
        <dbReference type="EMBL" id="JAD82296.1"/>
    </source>
</evidence>
<reference evidence="1" key="2">
    <citation type="journal article" date="2015" name="Data Brief">
        <title>Shoot transcriptome of the giant reed, Arundo donax.</title>
        <authorList>
            <person name="Barrero R.A."/>
            <person name="Guerrero F.D."/>
            <person name="Moolhuijzen P."/>
            <person name="Goolsby J.A."/>
            <person name="Tidwell J."/>
            <person name="Bellgard S.E."/>
            <person name="Bellgard M.I."/>
        </authorList>
    </citation>
    <scope>NUCLEOTIDE SEQUENCE</scope>
    <source>
        <tissue evidence="1">Shoot tissue taken approximately 20 cm above the soil surface</tissue>
    </source>
</reference>
<name>A0A0A9D388_ARUDO</name>
<proteinExistence type="predicted"/>
<dbReference type="AlphaFoldDB" id="A0A0A9D388"/>
<dbReference type="EMBL" id="GBRH01215599">
    <property type="protein sequence ID" value="JAD82296.1"/>
    <property type="molecule type" value="Transcribed_RNA"/>
</dbReference>